<proteinExistence type="inferred from homology"/>
<evidence type="ECO:0000256" key="8">
    <source>
        <dbReference type="ARBA" id="ARBA00023136"/>
    </source>
</evidence>
<dbReference type="GO" id="GO:0009279">
    <property type="term" value="C:cell outer membrane"/>
    <property type="evidence" value="ECO:0007669"/>
    <property type="project" value="UniProtKB-SubCell"/>
</dbReference>
<evidence type="ECO:0000256" key="11">
    <source>
        <dbReference type="PROSITE-ProRule" id="PRU10144"/>
    </source>
</evidence>
<comment type="subcellular location">
    <subcellularLocation>
        <location evidence="1 10">Cell outer membrane</location>
        <topology evidence="1 10">Multi-pass membrane protein</topology>
    </subcellularLocation>
</comment>
<evidence type="ECO:0000256" key="5">
    <source>
        <dbReference type="ARBA" id="ARBA00022692"/>
    </source>
</evidence>
<dbReference type="Proteomes" id="UP000220836">
    <property type="component" value="Unassembled WGS sequence"/>
</dbReference>
<evidence type="ECO:0000259" key="15">
    <source>
        <dbReference type="Pfam" id="PF07715"/>
    </source>
</evidence>
<dbReference type="Gene3D" id="2.170.130.10">
    <property type="entry name" value="TonB-dependent receptor, plug domain"/>
    <property type="match status" value="1"/>
</dbReference>
<dbReference type="EMBL" id="FXYH01000007">
    <property type="protein sequence ID" value="SMX41239.1"/>
    <property type="molecule type" value="Genomic_DNA"/>
</dbReference>
<feature type="domain" description="TonB-dependent receptor-like beta-barrel" evidence="14">
    <location>
        <begin position="218"/>
        <end position="623"/>
    </location>
</feature>
<dbReference type="Gene3D" id="2.40.170.20">
    <property type="entry name" value="TonB-dependent receptor, beta-barrel domain"/>
    <property type="match status" value="1"/>
</dbReference>
<feature type="signal peptide" evidence="13">
    <location>
        <begin position="1"/>
        <end position="23"/>
    </location>
</feature>
<dbReference type="InterPro" id="IPR039426">
    <property type="entry name" value="TonB-dep_rcpt-like"/>
</dbReference>
<feature type="domain" description="TonB-dependent receptor plug" evidence="15">
    <location>
        <begin position="52"/>
        <end position="146"/>
    </location>
</feature>
<organism evidence="16 17">
    <name type="scientific">Pelagimonas varians</name>
    <dbReference type="NCBI Taxonomy" id="696760"/>
    <lineage>
        <taxon>Bacteria</taxon>
        <taxon>Pseudomonadati</taxon>
        <taxon>Pseudomonadota</taxon>
        <taxon>Alphaproteobacteria</taxon>
        <taxon>Rhodobacterales</taxon>
        <taxon>Roseobacteraceae</taxon>
        <taxon>Pelagimonas</taxon>
    </lineage>
</organism>
<evidence type="ECO:0000256" key="12">
    <source>
        <dbReference type="RuleBase" id="RU003357"/>
    </source>
</evidence>
<accession>A0A238KEL0</accession>
<name>A0A238KEL0_9RHOB</name>
<evidence type="ECO:0000256" key="9">
    <source>
        <dbReference type="ARBA" id="ARBA00023237"/>
    </source>
</evidence>
<feature type="short sequence motif" description="TonB C-terminal box" evidence="11">
    <location>
        <begin position="643"/>
        <end position="660"/>
    </location>
</feature>
<sequence length="660" mass="71822">MRHKLLKTFLLTSVCAAPLYAQDAPFESNAIYLGTIAVAGGADVDAINDKDVTAQDLDRKNPVDLQDLFRSEPTISVGSSIPASQKVYVNGIEESRLGVTIDGARQNNKVFHHATTNLIDPALLKSVRVDPGVAPADAGPGALAGVIAFETKDVDDLLETGEVIGGRAKLQFSDNGNVWTKSGAAYGRYNGFEALLYLKKADGGLQTDGDGNSITGSKTNLTSGLAKLAYEAQSGDRIELSYERVKDDAARPYRGNIGLIIGGRPLPLTRTYELDRSNLVLTYTDESPEGWWDPKVVLSMAQTEINLPEEDQNTFGKTKSFSGVFQNKFALAAGSVTAGLDFFRDEAEMDYESYTNPAWNDHPVEKLNNVGVFAQARLEPMDALRLSFGARVDWRELTGVDGSNHSDSGVSGNIAAEYDITPNVTLSGGYSHIWGGIDLAENFIMNSAWTYDPDGFETVTADNMFVAATGYFGDWTINGKIFKTNIDNARNASYRGGPNPTVDLETRGYELGVAFNWADGFAKVAYANIESDIDGRVADSYAGNYLTMPLGEMVTLAAMHEFKNTGWRIGGDVEHALENTRTYDYATGGDGPALPAYTVVNTFAEFTPRNMDKLVIRAEINNLFDETYAARATYGQDFSDEVEPLYEPGRTFRISAAFEF</sequence>
<comment type="similarity">
    <text evidence="2 10 12">Belongs to the TonB-dependent receptor family.</text>
</comment>
<evidence type="ECO:0000256" key="6">
    <source>
        <dbReference type="ARBA" id="ARBA00022729"/>
    </source>
</evidence>
<keyword evidence="3 10" id="KW-0813">Transport</keyword>
<feature type="chain" id="PRO_5013008932" evidence="13">
    <location>
        <begin position="24"/>
        <end position="660"/>
    </location>
</feature>
<evidence type="ECO:0000256" key="13">
    <source>
        <dbReference type="SAM" id="SignalP"/>
    </source>
</evidence>
<gene>
    <name evidence="16" type="primary">bhuA</name>
    <name evidence="16" type="ORF">PEV8663_02214</name>
</gene>
<evidence type="ECO:0000259" key="14">
    <source>
        <dbReference type="Pfam" id="PF00593"/>
    </source>
</evidence>
<keyword evidence="4 10" id="KW-1134">Transmembrane beta strand</keyword>
<dbReference type="SUPFAM" id="SSF56935">
    <property type="entry name" value="Porins"/>
    <property type="match status" value="1"/>
</dbReference>
<evidence type="ECO:0000256" key="7">
    <source>
        <dbReference type="ARBA" id="ARBA00023077"/>
    </source>
</evidence>
<keyword evidence="9 10" id="KW-0998">Cell outer membrane</keyword>
<evidence type="ECO:0000313" key="16">
    <source>
        <dbReference type="EMBL" id="SMX41239.1"/>
    </source>
</evidence>
<evidence type="ECO:0000256" key="3">
    <source>
        <dbReference type="ARBA" id="ARBA00022448"/>
    </source>
</evidence>
<dbReference type="AlphaFoldDB" id="A0A238KEL0"/>
<evidence type="ECO:0000256" key="4">
    <source>
        <dbReference type="ARBA" id="ARBA00022452"/>
    </source>
</evidence>
<protein>
    <submittedName>
        <fullName evidence="16">Heme transporter BhuA</fullName>
    </submittedName>
</protein>
<keyword evidence="5 10" id="KW-0812">Transmembrane</keyword>
<dbReference type="PANTHER" id="PTHR30069">
    <property type="entry name" value="TONB-DEPENDENT OUTER MEMBRANE RECEPTOR"/>
    <property type="match status" value="1"/>
</dbReference>
<dbReference type="InterPro" id="IPR037066">
    <property type="entry name" value="Plug_dom_sf"/>
</dbReference>
<dbReference type="Pfam" id="PF00593">
    <property type="entry name" value="TonB_dep_Rec_b-barrel"/>
    <property type="match status" value="1"/>
</dbReference>
<evidence type="ECO:0000313" key="17">
    <source>
        <dbReference type="Proteomes" id="UP000220836"/>
    </source>
</evidence>
<dbReference type="InterPro" id="IPR036942">
    <property type="entry name" value="Beta-barrel_TonB_sf"/>
</dbReference>
<evidence type="ECO:0000256" key="2">
    <source>
        <dbReference type="ARBA" id="ARBA00009810"/>
    </source>
</evidence>
<reference evidence="16 17" key="1">
    <citation type="submission" date="2017-05" db="EMBL/GenBank/DDBJ databases">
        <authorList>
            <person name="Song R."/>
            <person name="Chenine A.L."/>
            <person name="Ruprecht R.M."/>
        </authorList>
    </citation>
    <scope>NUCLEOTIDE SEQUENCE [LARGE SCALE GENOMIC DNA]</scope>
    <source>
        <strain evidence="16 17">CECT 8663</strain>
    </source>
</reference>
<dbReference type="GO" id="GO:0044718">
    <property type="term" value="P:siderophore transmembrane transport"/>
    <property type="evidence" value="ECO:0007669"/>
    <property type="project" value="TreeGrafter"/>
</dbReference>
<keyword evidence="17" id="KW-1185">Reference proteome</keyword>
<keyword evidence="8 10" id="KW-0472">Membrane</keyword>
<dbReference type="GO" id="GO:0015344">
    <property type="term" value="F:siderophore uptake transmembrane transporter activity"/>
    <property type="evidence" value="ECO:0007669"/>
    <property type="project" value="TreeGrafter"/>
</dbReference>
<keyword evidence="7 12" id="KW-0798">TonB box</keyword>
<dbReference type="InterPro" id="IPR000531">
    <property type="entry name" value="Beta-barrel_TonB"/>
</dbReference>
<dbReference type="RefSeq" id="WP_097804723.1">
    <property type="nucleotide sequence ID" value="NZ_FXYH01000007.1"/>
</dbReference>
<keyword evidence="6 13" id="KW-0732">Signal</keyword>
<dbReference type="PROSITE" id="PS52016">
    <property type="entry name" value="TONB_DEPENDENT_REC_3"/>
    <property type="match status" value="1"/>
</dbReference>
<dbReference type="PANTHER" id="PTHR30069:SF41">
    <property type="entry name" value="HEME_HEMOPEXIN UTILIZATION PROTEIN C"/>
    <property type="match status" value="1"/>
</dbReference>
<evidence type="ECO:0000256" key="10">
    <source>
        <dbReference type="PROSITE-ProRule" id="PRU01360"/>
    </source>
</evidence>
<dbReference type="PROSITE" id="PS01156">
    <property type="entry name" value="TONB_DEPENDENT_REC_2"/>
    <property type="match status" value="1"/>
</dbReference>
<evidence type="ECO:0000256" key="1">
    <source>
        <dbReference type="ARBA" id="ARBA00004571"/>
    </source>
</evidence>
<dbReference type="Pfam" id="PF07715">
    <property type="entry name" value="Plug"/>
    <property type="match status" value="1"/>
</dbReference>
<dbReference type="OrthoDB" id="9760494at2"/>
<dbReference type="InterPro" id="IPR012910">
    <property type="entry name" value="Plug_dom"/>
</dbReference>
<dbReference type="InterPro" id="IPR010917">
    <property type="entry name" value="TonB_rcpt_CS"/>
</dbReference>